<comment type="caution">
    <text evidence="2">The sequence shown here is derived from an EMBL/GenBank/DDBJ whole genome shotgun (WGS) entry which is preliminary data.</text>
</comment>
<reference evidence="1 4" key="1">
    <citation type="journal article" date="2018" name="Int. J. Syst. Evol. Microbiol.">
        <title>Draft Genome Sequence of Faecalimonas umbilicata JCM 30896T, an Acetate-Producing Bacterium Isolated from Human Feces.</title>
        <authorList>
            <person name="Sakamoto M."/>
            <person name="Ikeyama N."/>
            <person name="Yuki M."/>
            <person name="Ohkuma M."/>
        </authorList>
    </citation>
    <scope>NUCLEOTIDE SEQUENCE [LARGE SCALE GENOMIC DNA]</scope>
    <source>
        <strain evidence="1 4">EGH7</strain>
    </source>
</reference>
<dbReference type="Proteomes" id="UP000294613">
    <property type="component" value="Unassembled WGS sequence"/>
</dbReference>
<organism evidence="2 3">
    <name type="scientific">Faecalimonas umbilicata</name>
    <dbReference type="NCBI Taxonomy" id="1912855"/>
    <lineage>
        <taxon>Bacteria</taxon>
        <taxon>Bacillati</taxon>
        <taxon>Bacillota</taxon>
        <taxon>Clostridia</taxon>
        <taxon>Lachnospirales</taxon>
        <taxon>Lachnospiraceae</taxon>
        <taxon>Faecalimonas</taxon>
    </lineage>
</organism>
<accession>A0A4R3JKY8</accession>
<evidence type="ECO:0008006" key="5">
    <source>
        <dbReference type="Google" id="ProtNLM"/>
    </source>
</evidence>
<evidence type="ECO:0000313" key="4">
    <source>
        <dbReference type="Proteomes" id="UP000702954"/>
    </source>
</evidence>
<gene>
    <name evidence="2" type="ORF">EDD74_12276</name>
    <name evidence="1" type="ORF">FAEUMB_31960</name>
</gene>
<name>A0A4R3JKY8_9FIRM</name>
<proteinExistence type="predicted"/>
<dbReference type="Gene3D" id="3.40.50.300">
    <property type="entry name" value="P-loop containing nucleotide triphosphate hydrolases"/>
    <property type="match status" value="1"/>
</dbReference>
<dbReference type="RefSeq" id="WP_008975105.1">
    <property type="nucleotide sequence ID" value="NZ_AP031411.1"/>
</dbReference>
<evidence type="ECO:0000313" key="1">
    <source>
        <dbReference type="EMBL" id="GBU06655.1"/>
    </source>
</evidence>
<evidence type="ECO:0000313" key="2">
    <source>
        <dbReference type="EMBL" id="TCS65580.1"/>
    </source>
</evidence>
<evidence type="ECO:0000313" key="3">
    <source>
        <dbReference type="Proteomes" id="UP000294613"/>
    </source>
</evidence>
<protein>
    <recommendedName>
        <fullName evidence="5">Twitching motility protein PilT</fullName>
    </recommendedName>
</protein>
<dbReference type="SUPFAM" id="SSF52540">
    <property type="entry name" value="P-loop containing nucleoside triphosphate hydrolases"/>
    <property type="match status" value="1"/>
</dbReference>
<dbReference type="AlphaFoldDB" id="A0A4R3JKY8"/>
<keyword evidence="4" id="KW-1185">Reference proteome</keyword>
<sequence length="140" mass="15779">MVNLLTGPKGSGKTQQMIELANETVKQCDGNVTFIKNSHNDTYSLSFDIRVICMDDYPSIKNIDDYTGFIYGMLSANHDIQAIFIDGILKHANISSENMPRFIERLKNISKRHDVNFYLSISAEKDQLNGIDLTDCALLN</sequence>
<dbReference type="EMBL" id="BHEO01000008">
    <property type="protein sequence ID" value="GBU06655.1"/>
    <property type="molecule type" value="Genomic_DNA"/>
</dbReference>
<dbReference type="EMBL" id="SLZV01000022">
    <property type="protein sequence ID" value="TCS65580.1"/>
    <property type="molecule type" value="Genomic_DNA"/>
</dbReference>
<reference evidence="2 3" key="2">
    <citation type="submission" date="2019-03" db="EMBL/GenBank/DDBJ databases">
        <title>Genomic Encyclopedia of Type Strains, Phase IV (KMG-IV): sequencing the most valuable type-strain genomes for metagenomic binning, comparative biology and taxonomic classification.</title>
        <authorList>
            <person name="Goeker M."/>
        </authorList>
    </citation>
    <scope>NUCLEOTIDE SEQUENCE [LARGE SCALE GENOMIC DNA]</scope>
    <source>
        <strain evidence="2 3">DSM 103426</strain>
    </source>
</reference>
<dbReference type="GeneID" id="97507418"/>
<dbReference type="InterPro" id="IPR027417">
    <property type="entry name" value="P-loop_NTPase"/>
</dbReference>
<dbReference type="Proteomes" id="UP000702954">
    <property type="component" value="Unassembled WGS sequence"/>
</dbReference>